<name>A0A7Y9GK89_9MICO</name>
<proteinExistence type="inferred from homology"/>
<dbReference type="Gene3D" id="3.90.180.10">
    <property type="entry name" value="Medium-chain alcohol dehydrogenases, catalytic domain"/>
    <property type="match status" value="1"/>
</dbReference>
<keyword evidence="5" id="KW-0560">Oxidoreductase</keyword>
<sequence length="340" mass="36004">MSVLTMVAPGVMALERRSVREPTSREVLIKIVATGICGTDLHGVAGENGRRTPGQVMGHETAGYVDRVGDGVDPAIVGRPVTIDPLVSCGDCDACRNGAAQQCPDRWVIGVRADFDAAFAEYITVPIDSVVLLPVAMPVWYGALIEPLAVGYHAMVRAATNPNDRVLIIGGGPIGQAAAIACRRLGVERVVVSEPDELRGAVVEALGFVRTTPADLNEAVRRHLDTKATVVIDAVGSSMTVAAALSNSQRGARIVLVGMASQQLTLWAYDITAAERVLIGAYCYSHEDFRSTAAWAADHPETMSVLVDLHEPLARGPHVFAALLNGTTKANKVLLRDEVG</sequence>
<dbReference type="Pfam" id="PF08240">
    <property type="entry name" value="ADH_N"/>
    <property type="match status" value="1"/>
</dbReference>
<feature type="domain" description="Alcohol dehydrogenase-like C-terminal" evidence="7">
    <location>
        <begin position="173"/>
        <end position="296"/>
    </location>
</feature>
<keyword evidence="4 6" id="KW-0862">Zinc</keyword>
<dbReference type="EMBL" id="JACCBV010000001">
    <property type="protein sequence ID" value="NYE18075.1"/>
    <property type="molecule type" value="Genomic_DNA"/>
</dbReference>
<organism evidence="9 10">
    <name type="scientific">Microbacterium immunditiarum</name>
    <dbReference type="NCBI Taxonomy" id="337480"/>
    <lineage>
        <taxon>Bacteria</taxon>
        <taxon>Bacillati</taxon>
        <taxon>Actinomycetota</taxon>
        <taxon>Actinomycetes</taxon>
        <taxon>Micrococcales</taxon>
        <taxon>Microbacteriaceae</taxon>
        <taxon>Microbacterium</taxon>
    </lineage>
</organism>
<evidence type="ECO:0000313" key="10">
    <source>
        <dbReference type="Proteomes" id="UP000576969"/>
    </source>
</evidence>
<dbReference type="Pfam" id="PF00107">
    <property type="entry name" value="ADH_zinc_N"/>
    <property type="match status" value="1"/>
</dbReference>
<dbReference type="SUPFAM" id="SSF51735">
    <property type="entry name" value="NAD(P)-binding Rossmann-fold domains"/>
    <property type="match status" value="1"/>
</dbReference>
<evidence type="ECO:0000256" key="6">
    <source>
        <dbReference type="RuleBase" id="RU361277"/>
    </source>
</evidence>
<dbReference type="SUPFAM" id="SSF50129">
    <property type="entry name" value="GroES-like"/>
    <property type="match status" value="1"/>
</dbReference>
<gene>
    <name evidence="9" type="ORF">BJ991_000103</name>
</gene>
<evidence type="ECO:0000256" key="4">
    <source>
        <dbReference type="ARBA" id="ARBA00022833"/>
    </source>
</evidence>
<evidence type="ECO:0000313" key="9">
    <source>
        <dbReference type="EMBL" id="NYE18075.1"/>
    </source>
</evidence>
<evidence type="ECO:0000256" key="2">
    <source>
        <dbReference type="ARBA" id="ARBA00008072"/>
    </source>
</evidence>
<reference evidence="9 10" key="1">
    <citation type="submission" date="2020-07" db="EMBL/GenBank/DDBJ databases">
        <title>Sequencing the genomes of 1000 actinobacteria strains.</title>
        <authorList>
            <person name="Klenk H.-P."/>
        </authorList>
    </citation>
    <scope>NUCLEOTIDE SEQUENCE [LARGE SCALE GENOMIC DNA]</scope>
    <source>
        <strain evidence="9 10">DSM 24662</strain>
    </source>
</reference>
<dbReference type="InterPro" id="IPR013149">
    <property type="entry name" value="ADH-like_C"/>
</dbReference>
<dbReference type="InterPro" id="IPR011032">
    <property type="entry name" value="GroES-like_sf"/>
</dbReference>
<comment type="similarity">
    <text evidence="2 6">Belongs to the zinc-containing alcohol dehydrogenase family.</text>
</comment>
<keyword evidence="3 6" id="KW-0479">Metal-binding</keyword>
<dbReference type="InterPro" id="IPR002328">
    <property type="entry name" value="ADH_Zn_CS"/>
</dbReference>
<dbReference type="GO" id="GO:0016491">
    <property type="term" value="F:oxidoreductase activity"/>
    <property type="evidence" value="ECO:0007669"/>
    <property type="project" value="UniProtKB-KW"/>
</dbReference>
<dbReference type="InterPro" id="IPR036291">
    <property type="entry name" value="NAD(P)-bd_dom_sf"/>
</dbReference>
<dbReference type="RefSeq" id="WP_179486513.1">
    <property type="nucleotide sequence ID" value="NZ_JACCBV010000001.1"/>
</dbReference>
<dbReference type="Proteomes" id="UP000576969">
    <property type="component" value="Unassembled WGS sequence"/>
</dbReference>
<evidence type="ECO:0000259" key="7">
    <source>
        <dbReference type="Pfam" id="PF00107"/>
    </source>
</evidence>
<accession>A0A7Y9GK89</accession>
<dbReference type="Gene3D" id="3.40.50.720">
    <property type="entry name" value="NAD(P)-binding Rossmann-like Domain"/>
    <property type="match status" value="1"/>
</dbReference>
<dbReference type="InterPro" id="IPR013154">
    <property type="entry name" value="ADH-like_N"/>
</dbReference>
<evidence type="ECO:0000259" key="8">
    <source>
        <dbReference type="Pfam" id="PF08240"/>
    </source>
</evidence>
<evidence type="ECO:0000256" key="1">
    <source>
        <dbReference type="ARBA" id="ARBA00001947"/>
    </source>
</evidence>
<evidence type="ECO:0000256" key="3">
    <source>
        <dbReference type="ARBA" id="ARBA00022723"/>
    </source>
</evidence>
<evidence type="ECO:0000256" key="5">
    <source>
        <dbReference type="ARBA" id="ARBA00023002"/>
    </source>
</evidence>
<comment type="cofactor">
    <cofactor evidence="1 6">
        <name>Zn(2+)</name>
        <dbReference type="ChEBI" id="CHEBI:29105"/>
    </cofactor>
</comment>
<keyword evidence="10" id="KW-1185">Reference proteome</keyword>
<protein>
    <submittedName>
        <fullName evidence="9">Threonine dehydrogenase-like Zn-dependent dehydrogenase</fullName>
    </submittedName>
</protein>
<dbReference type="PROSITE" id="PS00059">
    <property type="entry name" value="ADH_ZINC"/>
    <property type="match status" value="1"/>
</dbReference>
<dbReference type="PANTHER" id="PTHR43161">
    <property type="entry name" value="SORBITOL DEHYDROGENASE"/>
    <property type="match status" value="1"/>
</dbReference>
<feature type="domain" description="Alcohol dehydrogenase-like N-terminal" evidence="8">
    <location>
        <begin position="25"/>
        <end position="134"/>
    </location>
</feature>
<dbReference type="GO" id="GO:0008270">
    <property type="term" value="F:zinc ion binding"/>
    <property type="evidence" value="ECO:0007669"/>
    <property type="project" value="InterPro"/>
</dbReference>
<comment type="caution">
    <text evidence="9">The sequence shown here is derived from an EMBL/GenBank/DDBJ whole genome shotgun (WGS) entry which is preliminary data.</text>
</comment>
<dbReference type="AlphaFoldDB" id="A0A7Y9GK89"/>